<keyword evidence="3" id="KW-0732">Signal</keyword>
<evidence type="ECO:0000256" key="3">
    <source>
        <dbReference type="SAM" id="SignalP"/>
    </source>
</evidence>
<dbReference type="InterPro" id="IPR017850">
    <property type="entry name" value="Alkaline_phosphatase_core_sf"/>
</dbReference>
<sequence>MCQRLLASLVLASQLVATVSGVANIVPGKAFDRIAIFFFENQDYDKSYGDPNFKWFRSKGISLTNYMASTHPSMGNYMASIAGDYFGMDDDDDDMIAPRNVFTVIDLLESKNISWAHYMEDMPYTGFQGGEWKNRKNGRNDYVRKHNPAILHESVTKDPSRLARVKNMSLTDTGRSEFHKDLAANALPQWMFITPNMTSDGHDTDVRTSGKWCRYFLEPLLKDARFTNNTLILLTWDETDTYEGRNRVLGILLGDVIPRDLVGTSDDNFYTHYSQISTVSANWDLATLGRWDVGANVFGWVAGKTGDRLRAWDSSTSEFRRHLWNGSYAGYFNTHAKKVVPKPNLDLDAPASGRPILQAIKDSWRDSGAPTYYQDTIKVPDDRNPPKGYKP</sequence>
<dbReference type="PANTHER" id="PTHR31956:SF15">
    <property type="entry name" value="ACID PHOSPHATASE PHOA"/>
    <property type="match status" value="1"/>
</dbReference>
<evidence type="ECO:0000256" key="1">
    <source>
        <dbReference type="ARBA" id="ARBA00022801"/>
    </source>
</evidence>
<evidence type="ECO:0000256" key="2">
    <source>
        <dbReference type="SAM" id="MobiDB-lite"/>
    </source>
</evidence>
<dbReference type="PANTHER" id="PTHR31956">
    <property type="entry name" value="NON-SPECIFIC PHOSPHOLIPASE C4-RELATED"/>
    <property type="match status" value="1"/>
</dbReference>
<feature type="region of interest" description="Disordered" evidence="2">
    <location>
        <begin position="366"/>
        <end position="391"/>
    </location>
</feature>
<feature type="signal peptide" evidence="3">
    <location>
        <begin position="1"/>
        <end position="21"/>
    </location>
</feature>
<reference evidence="4 5" key="1">
    <citation type="journal article" date="2019" name="Appl. Microbiol. Biotechnol.">
        <title>Genome sequence of Isaria javanica and comparative genome analysis insights into family S53 peptidase evolution in fungal entomopathogens.</title>
        <authorList>
            <person name="Lin R."/>
            <person name="Zhang X."/>
            <person name="Xin B."/>
            <person name="Zou M."/>
            <person name="Gao Y."/>
            <person name="Qin F."/>
            <person name="Hu Q."/>
            <person name="Xie B."/>
            <person name="Cheng X."/>
        </authorList>
    </citation>
    <scope>NUCLEOTIDE SEQUENCE [LARGE SCALE GENOMIC DNA]</scope>
    <source>
        <strain evidence="4 5">IJ1G</strain>
    </source>
</reference>
<name>A0A545VAD9_9HYPO</name>
<evidence type="ECO:0000313" key="4">
    <source>
        <dbReference type="EMBL" id="TQV98690.1"/>
    </source>
</evidence>
<accession>A0A545VAD9</accession>
<dbReference type="AlphaFoldDB" id="A0A545VAD9"/>
<dbReference type="GO" id="GO:0016788">
    <property type="term" value="F:hydrolase activity, acting on ester bonds"/>
    <property type="evidence" value="ECO:0007669"/>
    <property type="project" value="InterPro"/>
</dbReference>
<gene>
    <name evidence="4" type="ORF">IF1G_02770</name>
</gene>
<evidence type="ECO:0000313" key="5">
    <source>
        <dbReference type="Proteomes" id="UP000315783"/>
    </source>
</evidence>
<dbReference type="EMBL" id="SPUK01000003">
    <property type="protein sequence ID" value="TQV98690.1"/>
    <property type="molecule type" value="Genomic_DNA"/>
</dbReference>
<proteinExistence type="predicted"/>
<protein>
    <submittedName>
        <fullName evidence="4">Acid phosphatase</fullName>
    </submittedName>
</protein>
<feature type="chain" id="PRO_5021796717" evidence="3">
    <location>
        <begin position="22"/>
        <end position="391"/>
    </location>
</feature>
<dbReference type="InterPro" id="IPR007312">
    <property type="entry name" value="Phosphoesterase"/>
</dbReference>
<dbReference type="STRING" id="43265.A0A545VAD9"/>
<keyword evidence="1" id="KW-0378">Hydrolase</keyword>
<dbReference type="Gene3D" id="3.40.720.10">
    <property type="entry name" value="Alkaline Phosphatase, subunit A"/>
    <property type="match status" value="1"/>
</dbReference>
<dbReference type="GO" id="GO:0009395">
    <property type="term" value="P:phospholipid catabolic process"/>
    <property type="evidence" value="ECO:0007669"/>
    <property type="project" value="TreeGrafter"/>
</dbReference>
<dbReference type="Pfam" id="PF04185">
    <property type="entry name" value="Phosphoesterase"/>
    <property type="match status" value="1"/>
</dbReference>
<organism evidence="4 5">
    <name type="scientific">Cordyceps javanica</name>
    <dbReference type="NCBI Taxonomy" id="43265"/>
    <lineage>
        <taxon>Eukaryota</taxon>
        <taxon>Fungi</taxon>
        <taxon>Dikarya</taxon>
        <taxon>Ascomycota</taxon>
        <taxon>Pezizomycotina</taxon>
        <taxon>Sordariomycetes</taxon>
        <taxon>Hypocreomycetidae</taxon>
        <taxon>Hypocreales</taxon>
        <taxon>Cordycipitaceae</taxon>
        <taxon>Cordyceps</taxon>
    </lineage>
</organism>
<comment type="caution">
    <text evidence="4">The sequence shown here is derived from an EMBL/GenBank/DDBJ whole genome shotgun (WGS) entry which is preliminary data.</text>
</comment>
<keyword evidence="5" id="KW-1185">Reference proteome</keyword>
<dbReference type="Proteomes" id="UP000315783">
    <property type="component" value="Unassembled WGS sequence"/>
</dbReference>